<proteinExistence type="inferred from homology"/>
<dbReference type="PROSITE" id="PS50893">
    <property type="entry name" value="ABC_TRANSPORTER_2"/>
    <property type="match status" value="1"/>
</dbReference>
<dbReference type="AlphaFoldDB" id="A0A1G6U2S2"/>
<dbReference type="GO" id="GO:0016887">
    <property type="term" value="F:ATP hydrolysis activity"/>
    <property type="evidence" value="ECO:0007669"/>
    <property type="project" value="InterPro"/>
</dbReference>
<evidence type="ECO:0000256" key="4">
    <source>
        <dbReference type="ARBA" id="ARBA00022840"/>
    </source>
</evidence>
<evidence type="ECO:0000313" key="11">
    <source>
        <dbReference type="Proteomes" id="UP000199245"/>
    </source>
</evidence>
<evidence type="ECO:0000256" key="3">
    <source>
        <dbReference type="ARBA" id="ARBA00022741"/>
    </source>
</evidence>
<keyword evidence="2 8" id="KW-1003">Cell membrane</keyword>
<keyword evidence="1 8" id="KW-0813">Transport</keyword>
<comment type="function">
    <text evidence="7">Involved in beta-(1--&gt;2)glucan export. Transmembrane domains (TMD) form a pore in the inner membrane and the ATP-binding domain (NBD) is responsible for energy generation.</text>
</comment>
<dbReference type="InterPro" id="IPR017871">
    <property type="entry name" value="ABC_transporter-like_CS"/>
</dbReference>
<sequence>MHKDAVIDGPTGHAIALMGVSKTYGPVTALRPTDLSMVKGEFLTLLGPSGSGKTTLLNLIAGATAPTAGKILLDGRDITYMPPRERGIGMVFQNYALMPHMTIFDNVAYPLRVRHQSAKTIREKVTEALERVGLRGFENRKPRQLSGGQQQRVGIARCIVYSPTIIMMDEPLGALDKNLREQMQSEIKRLHKDLGTTFIYVTHDQEEALNMSDRICLMRMGGIAQLGTPDELYFHPRDRFVAEFIGESNLISGRAIGKDTVSIAGNLPITVPSKVWTEGSELLLMIRPERVCVSGFDERTPDGSNALDGEVVSTSFIGGITRVTVKTDNGLIISAKMMSSRADSRPEPRARVRLCWSAVDMVMVEK</sequence>
<evidence type="ECO:0000256" key="6">
    <source>
        <dbReference type="ARBA" id="ARBA00023136"/>
    </source>
</evidence>
<evidence type="ECO:0000256" key="8">
    <source>
        <dbReference type="RuleBase" id="RU364083"/>
    </source>
</evidence>
<dbReference type="Gene3D" id="3.40.50.300">
    <property type="entry name" value="P-loop containing nucleotide triphosphate hydrolases"/>
    <property type="match status" value="1"/>
</dbReference>
<protein>
    <recommendedName>
        <fullName evidence="8">Spermidine/putrescine import ATP-binding protein PotA</fullName>
        <ecNumber evidence="8">7.6.2.11</ecNumber>
    </recommendedName>
</protein>
<gene>
    <name evidence="8" type="primary">potA</name>
    <name evidence="10" type="ORF">SAMN05216337_1010102</name>
</gene>
<dbReference type="Proteomes" id="UP000199245">
    <property type="component" value="Unassembled WGS sequence"/>
</dbReference>
<dbReference type="GO" id="GO:0015697">
    <property type="term" value="P:quaternary ammonium group transport"/>
    <property type="evidence" value="ECO:0007669"/>
    <property type="project" value="UniProtKB-ARBA"/>
</dbReference>
<dbReference type="RefSeq" id="WP_092082929.1">
    <property type="nucleotide sequence ID" value="NZ_FMZW01000010.1"/>
</dbReference>
<evidence type="ECO:0000256" key="1">
    <source>
        <dbReference type="ARBA" id="ARBA00022448"/>
    </source>
</evidence>
<dbReference type="SUPFAM" id="SSF50331">
    <property type="entry name" value="MOP-like"/>
    <property type="match status" value="1"/>
</dbReference>
<dbReference type="SUPFAM" id="SSF52540">
    <property type="entry name" value="P-loop containing nucleoside triphosphate hydrolases"/>
    <property type="match status" value="1"/>
</dbReference>
<dbReference type="InterPro" id="IPR005893">
    <property type="entry name" value="PotA-like"/>
</dbReference>
<dbReference type="NCBIfam" id="TIGR01187">
    <property type="entry name" value="potA"/>
    <property type="match status" value="1"/>
</dbReference>
<dbReference type="PROSITE" id="PS00211">
    <property type="entry name" value="ABC_TRANSPORTER_1"/>
    <property type="match status" value="1"/>
</dbReference>
<evidence type="ECO:0000256" key="7">
    <source>
        <dbReference type="ARBA" id="ARBA00024722"/>
    </source>
</evidence>
<keyword evidence="5 8" id="KW-1278">Translocase</keyword>
<dbReference type="EMBL" id="FMZW01000010">
    <property type="protein sequence ID" value="SDD35638.1"/>
    <property type="molecule type" value="Genomic_DNA"/>
</dbReference>
<dbReference type="InterPro" id="IPR008995">
    <property type="entry name" value="Mo/tungstate-bd_C_term_dom"/>
</dbReference>
<dbReference type="InterPro" id="IPR003593">
    <property type="entry name" value="AAA+_ATPase"/>
</dbReference>
<name>A0A1G6U2S2_9BRAD</name>
<organism evidence="10 11">
    <name type="scientific">Bradyrhizobium brasilense</name>
    <dbReference type="NCBI Taxonomy" id="1419277"/>
    <lineage>
        <taxon>Bacteria</taxon>
        <taxon>Pseudomonadati</taxon>
        <taxon>Pseudomonadota</taxon>
        <taxon>Alphaproteobacteria</taxon>
        <taxon>Hyphomicrobiales</taxon>
        <taxon>Nitrobacteraceae</taxon>
        <taxon>Bradyrhizobium</taxon>
    </lineage>
</organism>
<dbReference type="Gene3D" id="2.40.50.100">
    <property type="match status" value="1"/>
</dbReference>
<dbReference type="GO" id="GO:0015417">
    <property type="term" value="F:ABC-type polyamine transporter activity"/>
    <property type="evidence" value="ECO:0007669"/>
    <property type="project" value="UniProtKB-EC"/>
</dbReference>
<dbReference type="FunFam" id="3.40.50.300:FF:000425">
    <property type="entry name" value="Probable ABC transporter, ATP-binding subunit"/>
    <property type="match status" value="1"/>
</dbReference>
<dbReference type="Pfam" id="PF08402">
    <property type="entry name" value="TOBE_2"/>
    <property type="match status" value="1"/>
</dbReference>
<dbReference type="InterPro" id="IPR050093">
    <property type="entry name" value="ABC_SmlMolc_Importer"/>
</dbReference>
<accession>A0A1G6U2S2</accession>
<dbReference type="InterPro" id="IPR027417">
    <property type="entry name" value="P-loop_NTPase"/>
</dbReference>
<comment type="similarity">
    <text evidence="8">Belongs to the ABC transporter superfamily. Spermidine/putrescine importer (TC 3.A.1.11.1) family.</text>
</comment>
<comment type="catalytic activity">
    <reaction evidence="8">
        <text>ATP + H2O + polyamine-[polyamine-binding protein]Side 1 = ADP + phosphate + polyamineSide 2 + [polyamine-binding protein]Side 1.</text>
        <dbReference type="EC" id="7.6.2.11"/>
    </reaction>
</comment>
<dbReference type="GO" id="GO:0043190">
    <property type="term" value="C:ATP-binding cassette (ABC) transporter complex"/>
    <property type="evidence" value="ECO:0007669"/>
    <property type="project" value="InterPro"/>
</dbReference>
<dbReference type="PANTHER" id="PTHR42781">
    <property type="entry name" value="SPERMIDINE/PUTRESCINE IMPORT ATP-BINDING PROTEIN POTA"/>
    <property type="match status" value="1"/>
</dbReference>
<dbReference type="Pfam" id="PF00005">
    <property type="entry name" value="ABC_tran"/>
    <property type="match status" value="1"/>
</dbReference>
<feature type="domain" description="ABC transporter" evidence="9">
    <location>
        <begin position="15"/>
        <end position="245"/>
    </location>
</feature>
<comment type="function">
    <text evidence="8">Part of the ABC transporter complex PotABCD involved in spermidine/putrescine import. Responsible for energy coupling to the transport system.</text>
</comment>
<dbReference type="SMART" id="SM00382">
    <property type="entry name" value="AAA"/>
    <property type="match status" value="1"/>
</dbReference>
<reference evidence="10 11" key="1">
    <citation type="submission" date="2016-10" db="EMBL/GenBank/DDBJ databases">
        <authorList>
            <person name="de Groot N.N."/>
        </authorList>
    </citation>
    <scope>NUCLEOTIDE SEQUENCE [LARGE SCALE GENOMIC DNA]</scope>
    <source>
        <strain evidence="10 11">R5</strain>
    </source>
</reference>
<dbReference type="InterPro" id="IPR003439">
    <property type="entry name" value="ABC_transporter-like_ATP-bd"/>
</dbReference>
<keyword evidence="4 8" id="KW-0067">ATP-binding</keyword>
<evidence type="ECO:0000259" key="9">
    <source>
        <dbReference type="PROSITE" id="PS50893"/>
    </source>
</evidence>
<dbReference type="InterPro" id="IPR013611">
    <property type="entry name" value="Transp-assoc_OB_typ2"/>
</dbReference>
<evidence type="ECO:0000256" key="5">
    <source>
        <dbReference type="ARBA" id="ARBA00022967"/>
    </source>
</evidence>
<dbReference type="PANTHER" id="PTHR42781:SF4">
    <property type="entry name" value="SPERMIDINE_PUTRESCINE IMPORT ATP-BINDING PROTEIN POTA"/>
    <property type="match status" value="1"/>
</dbReference>
<evidence type="ECO:0000256" key="2">
    <source>
        <dbReference type="ARBA" id="ARBA00022475"/>
    </source>
</evidence>
<comment type="subunit">
    <text evidence="8">The complex is composed of two ATP-binding proteins (PotA), two transmembrane proteins (PotB and PotC) and a solute-binding protein (PotD).</text>
</comment>
<keyword evidence="3 8" id="KW-0547">Nucleotide-binding</keyword>
<dbReference type="EC" id="7.6.2.11" evidence="8"/>
<dbReference type="GO" id="GO:0005524">
    <property type="term" value="F:ATP binding"/>
    <property type="evidence" value="ECO:0007669"/>
    <property type="project" value="UniProtKB-KW"/>
</dbReference>
<evidence type="ECO:0000313" key="10">
    <source>
        <dbReference type="EMBL" id="SDD35638.1"/>
    </source>
</evidence>
<keyword evidence="6 8" id="KW-0472">Membrane</keyword>